<comment type="similarity">
    <text evidence="1">Belongs to the glycosyl hydrolase 65 family.</text>
</comment>
<sequence>MARDEVGLEGVTIRLQHRHSIQPASYFETKLSEFVYTLQVWNTLKVTSKEIVYLHHLFRMTSDPYIFATDTLPSDERFLPPLANGLLGWKVFSSRMHMGGVYNGESGECHRADLPCPLAVRLQLEETGSHNYSLDTHAGVFTHSVSTASVCATQSLYAHRHISNMLVMEVMLVRQVTTEEPITVQLQSSFTPSSDDILFQPAPDYRGGRHIQGKTKAPEVHGDPCPSVHLIWTPIVSSLTLLPGQSQSRWGFIVVVADSAENAQGFFDVGLELMAKGNLRPSHYQAWVELWSGIGVELSGPDALSRAVIGCLFYLLSSFPPLHDAPSQFGGISPGGLSNGRQGQDYWGHVFWDQDTWMYPSIALFYPKLAQAVLKYRVQTVGGARINAKQQGYKGLKFPWESAVTGTEVCPEDIYGRQEIHINGDVSMAFQHYLYLTQDIAMFREGRGSEVVWGVAEYWISRVKWSTEEQCYHIKGVMPPDEYYYNVSNSVYTNTVAKCSLEFAVELANLLKQPVPSEWQEVADKIKIPFDSEVNYHPEFDGYKKGAPVKQADAVLLGYPLGFSMTPEVRRNDLELYEAVTDPRGPAMTWGMFAVGWLELGEAGKAQELLNKCFSNIQGPFQVWSEGSDGSGAVNFLTGMGGFLQAVLFGYTGFRVKKDCLAFAPLLPNDITVLRVRGVSYLANKMDWVVREKEVCVTVREEAEEPGTVKRCPLQVVLKSSGTTIPLMPGQSVSFPRGPGEVQKRDSAGSCWPLALTRKMSSQVRQNFHQDCEAAINLQINLELYASYVYLSMAYYFDRDDQALHNFAKFFRKQSHEEREHAEKLMSMQNQRGGRIFLQDIRKPERDEWGSGIEALERALHLEKNVNQSLLDLHKVCSEHNDPHMCDFIETHYLDEQVKSIKELADWVTNLRRMGAPQSGMAEYLFDKHTLGKDSS</sequence>
<gene>
    <name evidence="17" type="ORF">AAFF_G00362720</name>
</gene>
<dbReference type="FunFam" id="1.50.10.10:FF:000023">
    <property type="entry name" value="Protein-glucosylgalactosylhydroxylysine glucosidase"/>
    <property type="match status" value="1"/>
</dbReference>
<dbReference type="InterPro" id="IPR012347">
    <property type="entry name" value="Ferritin-like"/>
</dbReference>
<evidence type="ECO:0000256" key="3">
    <source>
        <dbReference type="ARBA" id="ARBA00013107"/>
    </source>
</evidence>
<dbReference type="GO" id="GO:0004322">
    <property type="term" value="F:ferroxidase activity"/>
    <property type="evidence" value="ECO:0007669"/>
    <property type="project" value="UniProtKB-EC"/>
</dbReference>
<keyword evidence="9" id="KW-0326">Glycosidase</keyword>
<dbReference type="InterPro" id="IPR008331">
    <property type="entry name" value="Ferritin_DPS_dom"/>
</dbReference>
<dbReference type="InterPro" id="IPR012341">
    <property type="entry name" value="6hp_glycosidase-like_sf"/>
</dbReference>
<dbReference type="PROSITE" id="PS00204">
    <property type="entry name" value="FERRITIN_2"/>
    <property type="match status" value="1"/>
</dbReference>
<dbReference type="PANTHER" id="PTHR11051">
    <property type="entry name" value="GLYCOSYL HYDROLASE-RELATED"/>
    <property type="match status" value="1"/>
</dbReference>
<evidence type="ECO:0000256" key="4">
    <source>
        <dbReference type="ARBA" id="ARBA00022434"/>
    </source>
</evidence>
<comment type="similarity">
    <text evidence="2">Belongs to the ferritin family.</text>
</comment>
<dbReference type="GO" id="GO:0006879">
    <property type="term" value="P:intracellular iron ion homeostasis"/>
    <property type="evidence" value="ECO:0007669"/>
    <property type="project" value="UniProtKB-KW"/>
</dbReference>
<keyword evidence="5" id="KW-0479">Metal-binding</keyword>
<dbReference type="FunFam" id="2.60.420.10:FF:000003">
    <property type="entry name" value="Protein-glucosylgalactosylhydroxylysine glucosidase"/>
    <property type="match status" value="1"/>
</dbReference>
<dbReference type="EC" id="3.2.1.107" evidence="13"/>
<dbReference type="InterPro" id="IPR009078">
    <property type="entry name" value="Ferritin-like_SF"/>
</dbReference>
<evidence type="ECO:0000256" key="2">
    <source>
        <dbReference type="ARBA" id="ARBA00007513"/>
    </source>
</evidence>
<dbReference type="GO" id="GO:0005829">
    <property type="term" value="C:cytosol"/>
    <property type="evidence" value="ECO:0007669"/>
    <property type="project" value="TreeGrafter"/>
</dbReference>
<dbReference type="EC" id="1.16.3.1" evidence="3"/>
<dbReference type="GO" id="GO:0047402">
    <property type="term" value="F:protein-glucosylgalactosylhydroxylysine glucosidase activity"/>
    <property type="evidence" value="ECO:0007669"/>
    <property type="project" value="UniProtKB-EC"/>
</dbReference>
<comment type="caution">
    <text evidence="17">The sequence shown here is derived from an EMBL/GenBank/DDBJ whole genome shotgun (WGS) entry which is preliminary data.</text>
</comment>
<dbReference type="Pfam" id="PF03632">
    <property type="entry name" value="Glyco_hydro_65m"/>
    <property type="match status" value="1"/>
</dbReference>
<dbReference type="SUPFAM" id="SSF47240">
    <property type="entry name" value="Ferritin-like"/>
    <property type="match status" value="1"/>
</dbReference>
<dbReference type="InterPro" id="IPR008928">
    <property type="entry name" value="6-hairpin_glycosidase_sf"/>
</dbReference>
<dbReference type="AlphaFoldDB" id="A0AAD7WN93"/>
<dbReference type="FunFam" id="1.20.1260.10:FF:000002">
    <property type="entry name" value="Ferritin, mitochondrial"/>
    <property type="match status" value="1"/>
</dbReference>
<evidence type="ECO:0000256" key="15">
    <source>
        <dbReference type="ARBA" id="ARBA00079982"/>
    </source>
</evidence>
<dbReference type="Proteomes" id="UP001221898">
    <property type="component" value="Unassembled WGS sequence"/>
</dbReference>
<reference evidence="17" key="1">
    <citation type="journal article" date="2023" name="Science">
        <title>Genome structures resolve the early diversification of teleost fishes.</title>
        <authorList>
            <person name="Parey E."/>
            <person name="Louis A."/>
            <person name="Montfort J."/>
            <person name="Bouchez O."/>
            <person name="Roques C."/>
            <person name="Iampietro C."/>
            <person name="Lluch J."/>
            <person name="Castinel A."/>
            <person name="Donnadieu C."/>
            <person name="Desvignes T."/>
            <person name="Floi Bucao C."/>
            <person name="Jouanno E."/>
            <person name="Wen M."/>
            <person name="Mejri S."/>
            <person name="Dirks R."/>
            <person name="Jansen H."/>
            <person name="Henkel C."/>
            <person name="Chen W.J."/>
            <person name="Zahm M."/>
            <person name="Cabau C."/>
            <person name="Klopp C."/>
            <person name="Thompson A.W."/>
            <person name="Robinson-Rechavi M."/>
            <person name="Braasch I."/>
            <person name="Lecointre G."/>
            <person name="Bobe J."/>
            <person name="Postlethwait J.H."/>
            <person name="Berthelot C."/>
            <person name="Roest Crollius H."/>
            <person name="Guiguen Y."/>
        </authorList>
    </citation>
    <scope>NUCLEOTIDE SEQUENCE</scope>
    <source>
        <strain evidence="17">NC1722</strain>
    </source>
</reference>
<dbReference type="InterPro" id="IPR009040">
    <property type="entry name" value="Ferritin-like_diiron"/>
</dbReference>
<comment type="catalytic activity">
    <reaction evidence="10">
        <text>4 Fe(2+) + O2 + 4 H(+) = 4 Fe(3+) + 2 H2O</text>
        <dbReference type="Rhea" id="RHEA:11148"/>
        <dbReference type="ChEBI" id="CHEBI:15377"/>
        <dbReference type="ChEBI" id="CHEBI:15378"/>
        <dbReference type="ChEBI" id="CHEBI:15379"/>
        <dbReference type="ChEBI" id="CHEBI:29033"/>
        <dbReference type="ChEBI" id="CHEBI:29034"/>
        <dbReference type="EC" id="1.16.3.1"/>
    </reaction>
</comment>
<keyword evidence="8" id="KW-0408">Iron</keyword>
<dbReference type="InterPro" id="IPR014034">
    <property type="entry name" value="Ferritin_CS"/>
</dbReference>
<evidence type="ECO:0000313" key="18">
    <source>
        <dbReference type="Proteomes" id="UP001221898"/>
    </source>
</evidence>
<protein>
    <recommendedName>
        <fullName evidence="14">Protein-glucosylgalactosylhydroxylysine glucosidase</fullName>
        <ecNumber evidence="3">1.16.3.1</ecNumber>
        <ecNumber evidence="13">3.2.1.107</ecNumber>
    </recommendedName>
    <alternativeName>
        <fullName evidence="15">Acid trehalase-like protein 1</fullName>
    </alternativeName>
</protein>
<dbReference type="SUPFAM" id="SSF48208">
    <property type="entry name" value="Six-hairpin glycosidases"/>
    <property type="match status" value="1"/>
</dbReference>
<evidence type="ECO:0000256" key="11">
    <source>
        <dbReference type="ARBA" id="ARBA00051415"/>
    </source>
</evidence>
<evidence type="ECO:0000256" key="13">
    <source>
        <dbReference type="ARBA" id="ARBA00066430"/>
    </source>
</evidence>
<evidence type="ECO:0000256" key="12">
    <source>
        <dbReference type="ARBA" id="ARBA00053339"/>
    </source>
</evidence>
<dbReference type="PROSITE" id="PS50905">
    <property type="entry name" value="FERRITIN_LIKE"/>
    <property type="match status" value="1"/>
</dbReference>
<evidence type="ECO:0000259" key="16">
    <source>
        <dbReference type="PROSITE" id="PS50905"/>
    </source>
</evidence>
<dbReference type="Pfam" id="PF00210">
    <property type="entry name" value="Ferritin"/>
    <property type="match status" value="1"/>
</dbReference>
<evidence type="ECO:0000256" key="6">
    <source>
        <dbReference type="ARBA" id="ARBA00022801"/>
    </source>
</evidence>
<evidence type="ECO:0000256" key="8">
    <source>
        <dbReference type="ARBA" id="ARBA00023004"/>
    </source>
</evidence>
<evidence type="ECO:0000256" key="9">
    <source>
        <dbReference type="ARBA" id="ARBA00023295"/>
    </source>
</evidence>
<keyword evidence="6" id="KW-0378">Hydrolase</keyword>
<dbReference type="GO" id="GO:0005975">
    <property type="term" value="P:carbohydrate metabolic process"/>
    <property type="evidence" value="ECO:0007669"/>
    <property type="project" value="InterPro"/>
</dbReference>
<dbReference type="Gene3D" id="1.20.1260.10">
    <property type="match status" value="1"/>
</dbReference>
<dbReference type="PANTHER" id="PTHR11051:SF8">
    <property type="entry name" value="PROTEIN-GLUCOSYLGALACTOSYLHYDROXYLYSINE GLUCOSIDASE"/>
    <property type="match status" value="1"/>
</dbReference>
<evidence type="ECO:0000256" key="14">
    <source>
        <dbReference type="ARBA" id="ARBA00071505"/>
    </source>
</evidence>
<evidence type="ECO:0000256" key="5">
    <source>
        <dbReference type="ARBA" id="ARBA00022723"/>
    </source>
</evidence>
<dbReference type="Gene3D" id="2.60.420.10">
    <property type="entry name" value="Maltose phosphorylase, domain 3"/>
    <property type="match status" value="1"/>
</dbReference>
<keyword evidence="18" id="KW-1185">Reference proteome</keyword>
<dbReference type="Gene3D" id="1.50.10.10">
    <property type="match status" value="1"/>
</dbReference>
<dbReference type="InterPro" id="IPR005195">
    <property type="entry name" value="Glyco_hydro_65_M"/>
</dbReference>
<comment type="function">
    <text evidence="12">Catalyzes the hydrolysis of glucose from the disaccharide unit linked to hydroxylysine residues of collagen and collagen-like proteins.</text>
</comment>
<name>A0AAD7WN93_9TELE</name>
<evidence type="ECO:0000256" key="10">
    <source>
        <dbReference type="ARBA" id="ARBA00047990"/>
    </source>
</evidence>
<evidence type="ECO:0000256" key="1">
    <source>
        <dbReference type="ARBA" id="ARBA00006768"/>
    </source>
</evidence>
<dbReference type="PROSITE" id="PS00540">
    <property type="entry name" value="FERRITIN_1"/>
    <property type="match status" value="1"/>
</dbReference>
<dbReference type="CDD" id="cd01056">
    <property type="entry name" value="Euk_Ferritin"/>
    <property type="match status" value="1"/>
</dbReference>
<organism evidence="17 18">
    <name type="scientific">Aldrovandia affinis</name>
    <dbReference type="NCBI Taxonomy" id="143900"/>
    <lineage>
        <taxon>Eukaryota</taxon>
        <taxon>Metazoa</taxon>
        <taxon>Chordata</taxon>
        <taxon>Craniata</taxon>
        <taxon>Vertebrata</taxon>
        <taxon>Euteleostomi</taxon>
        <taxon>Actinopterygii</taxon>
        <taxon>Neopterygii</taxon>
        <taxon>Teleostei</taxon>
        <taxon>Notacanthiformes</taxon>
        <taxon>Halosauridae</taxon>
        <taxon>Aldrovandia</taxon>
    </lineage>
</organism>
<evidence type="ECO:0000313" key="17">
    <source>
        <dbReference type="EMBL" id="KAJ8402958.1"/>
    </source>
</evidence>
<feature type="domain" description="Ferritin-like diiron" evidence="16">
    <location>
        <begin position="766"/>
        <end position="915"/>
    </location>
</feature>
<keyword evidence="7" id="KW-0560">Oxidoreductase</keyword>
<evidence type="ECO:0000256" key="7">
    <source>
        <dbReference type="ARBA" id="ARBA00023002"/>
    </source>
</evidence>
<comment type="catalytic activity">
    <reaction evidence="11">
        <text>(5R)-5-O-[alpha-D-glucosyl-(1-&gt;2)-beta-D-galactosyl]-5-hydroxy-L-lysyl-[collagen] + H2O = (5R)-5-O-(beta-D-galactosyl)-5-hydroxy-L-lysyl-[collagen] + D-glucose</text>
        <dbReference type="Rhea" id="RHEA:11068"/>
        <dbReference type="Rhea" id="RHEA-COMP:12753"/>
        <dbReference type="Rhea" id="RHEA-COMP:12754"/>
        <dbReference type="ChEBI" id="CHEBI:4167"/>
        <dbReference type="ChEBI" id="CHEBI:15377"/>
        <dbReference type="ChEBI" id="CHEBI:133443"/>
        <dbReference type="ChEBI" id="CHEBI:133452"/>
        <dbReference type="EC" id="3.2.1.107"/>
    </reaction>
</comment>
<dbReference type="EMBL" id="JAINUG010000061">
    <property type="protein sequence ID" value="KAJ8402958.1"/>
    <property type="molecule type" value="Genomic_DNA"/>
</dbReference>
<keyword evidence="4" id="KW-0409">Iron storage</keyword>
<accession>A0AAD7WN93</accession>
<dbReference type="GO" id="GO:0008199">
    <property type="term" value="F:ferric iron binding"/>
    <property type="evidence" value="ECO:0007669"/>
    <property type="project" value="InterPro"/>
</dbReference>
<proteinExistence type="inferred from homology"/>